<evidence type="ECO:0000313" key="2">
    <source>
        <dbReference type="EMBL" id="KAF9506809.1"/>
    </source>
</evidence>
<dbReference type="EMBL" id="MU129098">
    <property type="protein sequence ID" value="KAF9506809.1"/>
    <property type="molecule type" value="Genomic_DNA"/>
</dbReference>
<dbReference type="AlphaFoldDB" id="A0A9P6AJ69"/>
<feature type="compositionally biased region" description="Low complexity" evidence="1">
    <location>
        <begin position="155"/>
        <end position="173"/>
    </location>
</feature>
<proteinExistence type="predicted"/>
<keyword evidence="3" id="KW-1185">Reference proteome</keyword>
<feature type="region of interest" description="Disordered" evidence="1">
    <location>
        <begin position="1"/>
        <end position="196"/>
    </location>
</feature>
<gene>
    <name evidence="2" type="ORF">BS47DRAFT_378298</name>
</gene>
<sequence length="565" mass="63235">MTAKVVNPTAATTTEAPEGGDPTATLLSYIRPQRGAARQGEDKRKAAENPSDDDDDGFDEFQEHQSKAASKPKGKRKGKGHASAKRGRPSLSRTSGAGSPDSSSRARQKIKGEYSTPPTQPRKRTSDSDDAGLAPASQTALLPSPSKRPRTGGVASTPATPLPQLTPTTPRSQGKTPSFLRSLGIASPPRAYSPDSWDLSEIQKVGTPVWVRLTTEGDVSKNGVLWWPSQVTSADPLQVSVLHFRPTVDSTLREVENPDEATILTYRNALHEPRFSPSTYALASFRVVYHKQWHHAVKALDADDDDWDLLSNSSTVSEEDEPPPSKDIDWTEWDKADAELRYEQAQLLVYELVMAQQMPGRRDHWPGKIISVLPPKPRSKIPMFEIVLFDQTKCKLPQSRFFTTKEDGFYTCDLFNRRKIKDHEDALQRRQSPRPRARSPPPSVPGPTGPKFEMLPIREQVRYVRSILQRIIMNDYSPARTRSDMFYEGGMQRAALQKQVNYGPYRAAPEELVYEVLRCFLRSERDLVQDTGEESHVDNPGPRADDLNRPIDEVRLVLYSTMLAL</sequence>
<feature type="region of interest" description="Disordered" evidence="1">
    <location>
        <begin position="423"/>
        <end position="452"/>
    </location>
</feature>
<feature type="compositionally biased region" description="Low complexity" evidence="1">
    <location>
        <begin position="8"/>
        <end position="17"/>
    </location>
</feature>
<feature type="compositionally biased region" description="Polar residues" evidence="1">
    <location>
        <begin position="91"/>
        <end position="105"/>
    </location>
</feature>
<feature type="compositionally biased region" description="Basic residues" evidence="1">
    <location>
        <begin position="70"/>
        <end position="88"/>
    </location>
</feature>
<name>A0A9P6AJ69_9AGAM</name>
<accession>A0A9P6AJ69</accession>
<feature type="compositionally biased region" description="Pro residues" evidence="1">
    <location>
        <begin position="438"/>
        <end position="448"/>
    </location>
</feature>
<dbReference type="Proteomes" id="UP000886523">
    <property type="component" value="Unassembled WGS sequence"/>
</dbReference>
<reference evidence="2" key="1">
    <citation type="journal article" date="2020" name="Nat. Commun.">
        <title>Large-scale genome sequencing of mycorrhizal fungi provides insights into the early evolution of symbiotic traits.</title>
        <authorList>
            <person name="Miyauchi S."/>
            <person name="Kiss E."/>
            <person name="Kuo A."/>
            <person name="Drula E."/>
            <person name="Kohler A."/>
            <person name="Sanchez-Garcia M."/>
            <person name="Morin E."/>
            <person name="Andreopoulos B."/>
            <person name="Barry K.W."/>
            <person name="Bonito G."/>
            <person name="Buee M."/>
            <person name="Carver A."/>
            <person name="Chen C."/>
            <person name="Cichocki N."/>
            <person name="Clum A."/>
            <person name="Culley D."/>
            <person name="Crous P.W."/>
            <person name="Fauchery L."/>
            <person name="Girlanda M."/>
            <person name="Hayes R.D."/>
            <person name="Keri Z."/>
            <person name="LaButti K."/>
            <person name="Lipzen A."/>
            <person name="Lombard V."/>
            <person name="Magnuson J."/>
            <person name="Maillard F."/>
            <person name="Murat C."/>
            <person name="Nolan M."/>
            <person name="Ohm R.A."/>
            <person name="Pangilinan J."/>
            <person name="Pereira M.F."/>
            <person name="Perotto S."/>
            <person name="Peter M."/>
            <person name="Pfister S."/>
            <person name="Riley R."/>
            <person name="Sitrit Y."/>
            <person name="Stielow J.B."/>
            <person name="Szollosi G."/>
            <person name="Zifcakova L."/>
            <person name="Stursova M."/>
            <person name="Spatafora J.W."/>
            <person name="Tedersoo L."/>
            <person name="Vaario L.M."/>
            <person name="Yamada A."/>
            <person name="Yan M."/>
            <person name="Wang P."/>
            <person name="Xu J."/>
            <person name="Bruns T."/>
            <person name="Baldrian P."/>
            <person name="Vilgalys R."/>
            <person name="Dunand C."/>
            <person name="Henrissat B."/>
            <person name="Grigoriev I.V."/>
            <person name="Hibbett D."/>
            <person name="Nagy L.G."/>
            <person name="Martin F.M."/>
        </authorList>
    </citation>
    <scope>NUCLEOTIDE SEQUENCE</scope>
    <source>
        <strain evidence="2">UP504</strain>
    </source>
</reference>
<evidence type="ECO:0000256" key="1">
    <source>
        <dbReference type="SAM" id="MobiDB-lite"/>
    </source>
</evidence>
<organism evidence="2 3">
    <name type="scientific">Hydnum rufescens UP504</name>
    <dbReference type="NCBI Taxonomy" id="1448309"/>
    <lineage>
        <taxon>Eukaryota</taxon>
        <taxon>Fungi</taxon>
        <taxon>Dikarya</taxon>
        <taxon>Basidiomycota</taxon>
        <taxon>Agaricomycotina</taxon>
        <taxon>Agaricomycetes</taxon>
        <taxon>Cantharellales</taxon>
        <taxon>Hydnaceae</taxon>
        <taxon>Hydnum</taxon>
    </lineage>
</organism>
<evidence type="ECO:0000313" key="3">
    <source>
        <dbReference type="Proteomes" id="UP000886523"/>
    </source>
</evidence>
<dbReference type="OrthoDB" id="2505887at2759"/>
<feature type="compositionally biased region" description="Acidic residues" evidence="1">
    <location>
        <begin position="50"/>
        <end position="60"/>
    </location>
</feature>
<protein>
    <submittedName>
        <fullName evidence="2">Uncharacterized protein</fullName>
    </submittedName>
</protein>
<comment type="caution">
    <text evidence="2">The sequence shown here is derived from an EMBL/GenBank/DDBJ whole genome shotgun (WGS) entry which is preliminary data.</text>
</comment>